<organism evidence="3">
    <name type="scientific">mine drainage metagenome</name>
    <dbReference type="NCBI Taxonomy" id="410659"/>
    <lineage>
        <taxon>unclassified sequences</taxon>
        <taxon>metagenomes</taxon>
        <taxon>ecological metagenomes</taxon>
    </lineage>
</organism>
<comment type="caution">
    <text evidence="3">The sequence shown here is derived from an EMBL/GenBank/DDBJ whole genome shotgun (WGS) entry which is preliminary data.</text>
</comment>
<dbReference type="PANTHER" id="PTHR23028">
    <property type="entry name" value="ACETYLTRANSFERASE"/>
    <property type="match status" value="1"/>
</dbReference>
<reference evidence="3" key="1">
    <citation type="submission" date="2016-10" db="EMBL/GenBank/DDBJ databases">
        <title>Sequence of Gallionella enrichment culture.</title>
        <authorList>
            <person name="Poehlein A."/>
            <person name="Muehling M."/>
            <person name="Daniel R."/>
        </authorList>
    </citation>
    <scope>NUCLEOTIDE SEQUENCE</scope>
</reference>
<sequence length="378" mass="43349">MMQPECNEKLFAAASCTYETYRNTSFFSSLDGLRCLSILAVIWHHTGMHIEGLSFTQRGFLGVDLFFAISGFLITTLLLREKDKWGKISLGSFYIRRTLRIFPVYYTVIILYIIIVWSLERTSFLGQQFFSNLPYFLTYTSNWFVKPDNRVIFYFAWSLATEEQFYLIWPTVEKVLNGWRPVGLIIAILIVRELVEISVASGQLRGDNLSVVILLSIHPAILGGVVMAHVLHDRRIFAMVSPLLGGRWSAAIIFIGLIVAVELNLPQGGIWMLMVLLVGSVVIFESNSLRPLLTWKPIVHIGMVSYGIYLMHMISYNAVKEMLPVIGLDYSWLWFPTTVLVSTFAATISYRYYESWFLRMKSQFARVQTRHPIPAKHS</sequence>
<dbReference type="AlphaFoldDB" id="A0A1J5S4G1"/>
<feature type="transmembrane region" description="Helical" evidence="1">
    <location>
        <begin position="298"/>
        <end position="319"/>
    </location>
</feature>
<keyword evidence="3" id="KW-0808">Transferase</keyword>
<feature type="domain" description="Acyltransferase 3" evidence="2">
    <location>
        <begin position="28"/>
        <end position="348"/>
    </location>
</feature>
<keyword evidence="1" id="KW-0812">Transmembrane</keyword>
<proteinExistence type="predicted"/>
<dbReference type="Pfam" id="PF01757">
    <property type="entry name" value="Acyl_transf_3"/>
    <property type="match status" value="1"/>
</dbReference>
<accession>A0A1J5S4G1</accession>
<name>A0A1J5S4G1_9ZZZZ</name>
<feature type="transmembrane region" description="Helical" evidence="1">
    <location>
        <begin position="269"/>
        <end position="286"/>
    </location>
</feature>
<feature type="transmembrane region" description="Helical" evidence="1">
    <location>
        <begin position="331"/>
        <end position="353"/>
    </location>
</feature>
<evidence type="ECO:0000256" key="1">
    <source>
        <dbReference type="SAM" id="Phobius"/>
    </source>
</evidence>
<dbReference type="GO" id="GO:0016747">
    <property type="term" value="F:acyltransferase activity, transferring groups other than amino-acyl groups"/>
    <property type="evidence" value="ECO:0007669"/>
    <property type="project" value="InterPro"/>
</dbReference>
<dbReference type="InterPro" id="IPR002656">
    <property type="entry name" value="Acyl_transf_3_dom"/>
</dbReference>
<dbReference type="EC" id="2.3.1.-" evidence="3"/>
<feature type="transmembrane region" description="Helical" evidence="1">
    <location>
        <begin position="99"/>
        <end position="119"/>
    </location>
</feature>
<feature type="transmembrane region" description="Helical" evidence="1">
    <location>
        <begin position="59"/>
        <end position="79"/>
    </location>
</feature>
<protein>
    <submittedName>
        <fullName evidence="3">O-acetyltransferase OatA</fullName>
        <ecNumber evidence="3">2.3.1.-</ecNumber>
    </submittedName>
</protein>
<dbReference type="InterPro" id="IPR050879">
    <property type="entry name" value="Acyltransferase_3"/>
</dbReference>
<keyword evidence="3" id="KW-0012">Acyltransferase</keyword>
<feature type="transmembrane region" description="Helical" evidence="1">
    <location>
        <begin position="211"/>
        <end position="231"/>
    </location>
</feature>
<feature type="transmembrane region" description="Helical" evidence="1">
    <location>
        <begin position="243"/>
        <end position="263"/>
    </location>
</feature>
<dbReference type="EMBL" id="MLJW01000068">
    <property type="protein sequence ID" value="OIR03159.1"/>
    <property type="molecule type" value="Genomic_DNA"/>
</dbReference>
<keyword evidence="1" id="KW-0472">Membrane</keyword>
<gene>
    <name evidence="3" type="primary">oatA_5</name>
    <name evidence="3" type="ORF">GALL_146780</name>
</gene>
<evidence type="ECO:0000313" key="3">
    <source>
        <dbReference type="EMBL" id="OIR03159.1"/>
    </source>
</evidence>
<dbReference type="GO" id="GO:0009103">
    <property type="term" value="P:lipopolysaccharide biosynthetic process"/>
    <property type="evidence" value="ECO:0007669"/>
    <property type="project" value="TreeGrafter"/>
</dbReference>
<evidence type="ECO:0000259" key="2">
    <source>
        <dbReference type="Pfam" id="PF01757"/>
    </source>
</evidence>
<keyword evidence="1" id="KW-1133">Transmembrane helix</keyword>
<dbReference type="PANTHER" id="PTHR23028:SF53">
    <property type="entry name" value="ACYL_TRANSF_3 DOMAIN-CONTAINING PROTEIN"/>
    <property type="match status" value="1"/>
</dbReference>
<dbReference type="GO" id="GO:0016020">
    <property type="term" value="C:membrane"/>
    <property type="evidence" value="ECO:0007669"/>
    <property type="project" value="TreeGrafter"/>
</dbReference>